<dbReference type="Gene3D" id="3.40.50.2300">
    <property type="match status" value="1"/>
</dbReference>
<evidence type="ECO:0000259" key="2">
    <source>
        <dbReference type="PROSITE" id="PS50110"/>
    </source>
</evidence>
<sequence length="124" mass="13889">MYRLMIVDDSMIIRNRISRTTEEQFSVVCMAKNGKEAIDLCKKYQPDIVTIDLTMPEMDGIETIPKLLEVHPSVQILVVSALNDEATGLEALELGASGFLTKPFTENGLLKALNEIVEFIEEED</sequence>
<dbReference type="GO" id="GO:0000160">
    <property type="term" value="P:phosphorelay signal transduction system"/>
    <property type="evidence" value="ECO:0007669"/>
    <property type="project" value="InterPro"/>
</dbReference>
<dbReference type="InterPro" id="IPR052048">
    <property type="entry name" value="ST_Response_Regulator"/>
</dbReference>
<proteinExistence type="predicted"/>
<dbReference type="SMART" id="SM00448">
    <property type="entry name" value="REC"/>
    <property type="match status" value="1"/>
</dbReference>
<dbReference type="RefSeq" id="WP_072576144.1">
    <property type="nucleotide sequence ID" value="NZ_LWHB01000053.1"/>
</dbReference>
<gene>
    <name evidence="3" type="primary">cheY_2</name>
    <name evidence="3" type="ORF">NCTC13337_01098</name>
</gene>
<protein>
    <submittedName>
        <fullName evidence="3">Chemotaxis protein CheY</fullName>
    </submittedName>
</protein>
<evidence type="ECO:0000256" key="1">
    <source>
        <dbReference type="PROSITE-ProRule" id="PRU00169"/>
    </source>
</evidence>
<dbReference type="Proteomes" id="UP000254601">
    <property type="component" value="Unassembled WGS sequence"/>
</dbReference>
<dbReference type="PROSITE" id="PS50110">
    <property type="entry name" value="RESPONSE_REGULATORY"/>
    <property type="match status" value="1"/>
</dbReference>
<dbReference type="InterPro" id="IPR001789">
    <property type="entry name" value="Sig_transdc_resp-reg_receiver"/>
</dbReference>
<feature type="modified residue" description="4-aspartylphosphate" evidence="1">
    <location>
        <position position="52"/>
    </location>
</feature>
<feature type="domain" description="Response regulatory" evidence="2">
    <location>
        <begin position="3"/>
        <end position="117"/>
    </location>
</feature>
<reference evidence="3 4" key="1">
    <citation type="submission" date="2018-06" db="EMBL/GenBank/DDBJ databases">
        <authorList>
            <consortium name="Pathogen Informatics"/>
            <person name="Doyle S."/>
        </authorList>
    </citation>
    <scope>NUCLEOTIDE SEQUENCE [LARGE SCALE GENOMIC DNA]</scope>
    <source>
        <strain evidence="3 4">NCTC13337</strain>
    </source>
</reference>
<keyword evidence="1" id="KW-0597">Phosphoprotein</keyword>
<accession>A0A380MR62</accession>
<dbReference type="PANTHER" id="PTHR43228:SF1">
    <property type="entry name" value="TWO-COMPONENT RESPONSE REGULATOR ARR22"/>
    <property type="match status" value="1"/>
</dbReference>
<keyword evidence="4" id="KW-1185">Reference proteome</keyword>
<dbReference type="AlphaFoldDB" id="A0A380MR62"/>
<dbReference type="SUPFAM" id="SSF52172">
    <property type="entry name" value="CheY-like"/>
    <property type="match status" value="1"/>
</dbReference>
<name>A0A380MR62_9GAMM</name>
<dbReference type="PANTHER" id="PTHR43228">
    <property type="entry name" value="TWO-COMPONENT RESPONSE REGULATOR"/>
    <property type="match status" value="1"/>
</dbReference>
<dbReference type="Pfam" id="PF00072">
    <property type="entry name" value="Response_reg"/>
    <property type="match status" value="1"/>
</dbReference>
<dbReference type="OrthoDB" id="9793421at2"/>
<organism evidence="3 4">
    <name type="scientific">Suttonella ornithocola</name>
    <dbReference type="NCBI Taxonomy" id="279832"/>
    <lineage>
        <taxon>Bacteria</taxon>
        <taxon>Pseudomonadati</taxon>
        <taxon>Pseudomonadota</taxon>
        <taxon>Gammaproteobacteria</taxon>
        <taxon>Cardiobacteriales</taxon>
        <taxon>Cardiobacteriaceae</taxon>
        <taxon>Suttonella</taxon>
    </lineage>
</organism>
<dbReference type="EMBL" id="UHIC01000001">
    <property type="protein sequence ID" value="SUO95090.1"/>
    <property type="molecule type" value="Genomic_DNA"/>
</dbReference>
<evidence type="ECO:0000313" key="3">
    <source>
        <dbReference type="EMBL" id="SUO95090.1"/>
    </source>
</evidence>
<evidence type="ECO:0000313" key="4">
    <source>
        <dbReference type="Proteomes" id="UP000254601"/>
    </source>
</evidence>
<dbReference type="InterPro" id="IPR011006">
    <property type="entry name" value="CheY-like_superfamily"/>
</dbReference>